<evidence type="ECO:0000256" key="2">
    <source>
        <dbReference type="ARBA" id="ARBA00023015"/>
    </source>
</evidence>
<feature type="coiled-coil region" evidence="5">
    <location>
        <begin position="851"/>
        <end position="885"/>
    </location>
</feature>
<feature type="compositionally biased region" description="Polar residues" evidence="6">
    <location>
        <begin position="275"/>
        <end position="290"/>
    </location>
</feature>
<dbReference type="OrthoDB" id="2187714at2759"/>
<dbReference type="GO" id="GO:0000981">
    <property type="term" value="F:DNA-binding transcription factor activity, RNA polymerase II-specific"/>
    <property type="evidence" value="ECO:0007669"/>
    <property type="project" value="TreeGrafter"/>
</dbReference>
<dbReference type="Pfam" id="PF00170">
    <property type="entry name" value="bZIP_1"/>
    <property type="match status" value="1"/>
</dbReference>
<dbReference type="InterPro" id="IPR004827">
    <property type="entry name" value="bZIP"/>
</dbReference>
<protein>
    <recommendedName>
        <fullName evidence="7">BZIP domain-containing protein</fullName>
    </recommendedName>
</protein>
<keyword evidence="4" id="KW-0804">Transcription</keyword>
<dbReference type="PROSITE" id="PS50217">
    <property type="entry name" value="BZIP"/>
    <property type="match status" value="1"/>
</dbReference>
<evidence type="ECO:0000313" key="9">
    <source>
        <dbReference type="Proteomes" id="UP000054324"/>
    </source>
</evidence>
<dbReference type="CTD" id="20327297"/>
<name>A0A074ZXN5_OPIVI</name>
<evidence type="ECO:0000259" key="7">
    <source>
        <dbReference type="PROSITE" id="PS50217"/>
    </source>
</evidence>
<feature type="compositionally biased region" description="Polar residues" evidence="6">
    <location>
        <begin position="713"/>
        <end position="735"/>
    </location>
</feature>
<dbReference type="SUPFAM" id="SSF57959">
    <property type="entry name" value="Leucine zipper domain"/>
    <property type="match status" value="1"/>
</dbReference>
<keyword evidence="9" id="KW-1185">Reference proteome</keyword>
<dbReference type="GO" id="GO:0051726">
    <property type="term" value="P:regulation of cell cycle"/>
    <property type="evidence" value="ECO:0007669"/>
    <property type="project" value="TreeGrafter"/>
</dbReference>
<dbReference type="InterPro" id="IPR005643">
    <property type="entry name" value="JNK"/>
</dbReference>
<dbReference type="Pfam" id="PF03957">
    <property type="entry name" value="Jun"/>
    <property type="match status" value="1"/>
</dbReference>
<dbReference type="InterPro" id="IPR046347">
    <property type="entry name" value="bZIP_sf"/>
</dbReference>
<dbReference type="PANTHER" id="PTHR11462:SF35">
    <property type="entry name" value="TRANSCRIPTION FACTOR JRA"/>
    <property type="match status" value="1"/>
</dbReference>
<dbReference type="AlphaFoldDB" id="A0A074ZXN5"/>
<accession>A0A074ZXN5</accession>
<dbReference type="InterPro" id="IPR050946">
    <property type="entry name" value="AP-1_TF_bZIP"/>
</dbReference>
<feature type="non-terminal residue" evidence="8">
    <location>
        <position position="1"/>
    </location>
</feature>
<comment type="similarity">
    <text evidence="1">Belongs to the bZIP family. Jun subfamily.</text>
</comment>
<gene>
    <name evidence="8" type="ORF">T265_13129</name>
</gene>
<dbReference type="Proteomes" id="UP000054324">
    <property type="component" value="Unassembled WGS sequence"/>
</dbReference>
<dbReference type="PANTHER" id="PTHR11462">
    <property type="entry name" value="JUN TRANSCRIPTION FACTOR-RELATED"/>
    <property type="match status" value="1"/>
</dbReference>
<keyword evidence="5" id="KW-0175">Coiled coil</keyword>
<feature type="region of interest" description="Disordered" evidence="6">
    <location>
        <begin position="236"/>
        <end position="290"/>
    </location>
</feature>
<dbReference type="Gene3D" id="1.20.5.170">
    <property type="match status" value="1"/>
</dbReference>
<evidence type="ECO:0000256" key="6">
    <source>
        <dbReference type="SAM" id="MobiDB-lite"/>
    </source>
</evidence>
<evidence type="ECO:0000256" key="3">
    <source>
        <dbReference type="ARBA" id="ARBA00023125"/>
    </source>
</evidence>
<evidence type="ECO:0000256" key="1">
    <source>
        <dbReference type="ARBA" id="ARBA00006882"/>
    </source>
</evidence>
<dbReference type="RefSeq" id="XP_009165585.1">
    <property type="nucleotide sequence ID" value="XM_009167321.1"/>
</dbReference>
<reference evidence="8 9" key="1">
    <citation type="submission" date="2013-11" db="EMBL/GenBank/DDBJ databases">
        <title>Opisthorchis viverrini - life in the bile duct.</title>
        <authorList>
            <person name="Young N.D."/>
            <person name="Nagarajan N."/>
            <person name="Lin S.J."/>
            <person name="Korhonen P.K."/>
            <person name="Jex A.R."/>
            <person name="Hall R.S."/>
            <person name="Safavi-Hemami H."/>
            <person name="Kaewkong W."/>
            <person name="Bertrand D."/>
            <person name="Gao S."/>
            <person name="Seet Q."/>
            <person name="Wongkham S."/>
            <person name="Teh B.T."/>
            <person name="Wongkham C."/>
            <person name="Intapan P.M."/>
            <person name="Maleewong W."/>
            <person name="Yang X."/>
            <person name="Hu M."/>
            <person name="Wang Z."/>
            <person name="Hofmann A."/>
            <person name="Sternberg P.W."/>
            <person name="Tan P."/>
            <person name="Wang J."/>
            <person name="Gasser R.B."/>
        </authorList>
    </citation>
    <scope>NUCLEOTIDE SEQUENCE [LARGE SCALE GENOMIC DNA]</scope>
</reference>
<dbReference type="GO" id="GO:0042127">
    <property type="term" value="P:regulation of cell population proliferation"/>
    <property type="evidence" value="ECO:0007669"/>
    <property type="project" value="TreeGrafter"/>
</dbReference>
<dbReference type="GO" id="GO:0000978">
    <property type="term" value="F:RNA polymerase II cis-regulatory region sequence-specific DNA binding"/>
    <property type="evidence" value="ECO:0007669"/>
    <property type="project" value="TreeGrafter"/>
</dbReference>
<dbReference type="PROSITE" id="PS00036">
    <property type="entry name" value="BZIP_BASIC"/>
    <property type="match status" value="1"/>
</dbReference>
<evidence type="ECO:0000256" key="4">
    <source>
        <dbReference type="ARBA" id="ARBA00023163"/>
    </source>
</evidence>
<feature type="domain" description="BZIP" evidence="7">
    <location>
        <begin position="826"/>
        <end position="889"/>
    </location>
</feature>
<evidence type="ECO:0000313" key="8">
    <source>
        <dbReference type="EMBL" id="KER30687.1"/>
    </source>
</evidence>
<dbReference type="EMBL" id="KL596657">
    <property type="protein sequence ID" value="KER30687.1"/>
    <property type="molecule type" value="Genomic_DNA"/>
</dbReference>
<dbReference type="STRING" id="6198.A0A074ZXN5"/>
<dbReference type="GO" id="GO:0005667">
    <property type="term" value="C:transcription regulator complex"/>
    <property type="evidence" value="ECO:0007669"/>
    <property type="project" value="TreeGrafter"/>
</dbReference>
<feature type="region of interest" description="Disordered" evidence="6">
    <location>
        <begin position="682"/>
        <end position="752"/>
    </location>
</feature>
<organism evidence="8 9">
    <name type="scientific">Opisthorchis viverrini</name>
    <name type="common">Southeast Asian liver fluke</name>
    <dbReference type="NCBI Taxonomy" id="6198"/>
    <lineage>
        <taxon>Eukaryota</taxon>
        <taxon>Metazoa</taxon>
        <taxon>Spiralia</taxon>
        <taxon>Lophotrochozoa</taxon>
        <taxon>Platyhelminthes</taxon>
        <taxon>Trematoda</taxon>
        <taxon>Digenea</taxon>
        <taxon>Opisthorchiida</taxon>
        <taxon>Opisthorchiata</taxon>
        <taxon>Opisthorchiidae</taxon>
        <taxon>Opisthorchis</taxon>
    </lineage>
</organism>
<keyword evidence="2" id="KW-0805">Transcription regulation</keyword>
<keyword evidence="3" id="KW-0238">DNA-binding</keyword>
<evidence type="ECO:0000256" key="5">
    <source>
        <dbReference type="SAM" id="Coils"/>
    </source>
</evidence>
<dbReference type="GeneID" id="20327297"/>
<dbReference type="PRINTS" id="PR00043">
    <property type="entry name" value="LEUZIPPRJUN"/>
</dbReference>
<proteinExistence type="inferred from homology"/>
<sequence>LALPGCALRVPCHRHRPILPCTCKPLDDPPNLMPDNECETLFLNANETASIRPLRVITQYTNTDVNTMQSPGRPTTLGVSEFKSLRTMDSIPEDSNGSQWSVKSVDNVELDRLLCHLGNNSTPVTPTSFLNPRNITEDQELFADNFSRTLNKLKAEQEGWIPGVTATTNEGNTGVDRSIDDNNNSALVVITTNSTDSPASKSFVSDSIGYAVPHSPTITHIPPREETCKIPGTSAQCEMRGNTPSRHTDISSPPRATDPSLQSPPVTRGTFGRSPRTSTMPPAVSPVTSGILSSEPMFTWSASRQLMTSQECGTTPDNNPPVSGLPTILSIATSLKEACAERRVSQTSNTDYGSSPGFLGSFHRSSILSPYSQGTADLDRTHMAVCYAFSDPSPPSIQSASSCNEGLLTSLVSAPSSETPLRSVTTDTVPNFDVRSSLGGLYTLVRPDQCVGTDATPVSTAMSLGAVKPSTVTTNSLGVLSSSMLSECSSLLNSKTPLTLLVSGAPTSDYRSELAKDHIHGTHGLDSSAATRLASGTTVSLVQDMTTGALLLKPEPQLQQLSALYPGLNGAFALNTNGTSSGLMSGVTSFVLQPSPEMNVGSLNFLSALPCNSSSEAALLNAQSLDALRSAGLLQNGLEQLTRPITHCDQTQVVEGVSVPSQLNTTSVPAYYSSASVPSVPVISNNQKKTKRPPSSSSNRRNRNELGPPSLSAGLTTSAVVCADSSTGSPRGTKTSSKRSRGSGCSFGRQGLSQTSNPIVSAAYVESDSLVYMSEPHHSVLVKQEPLSSDFIDTVSNHSEAFSTATGQLFQDDTPPSSLDSLDQSHLKLERKRARNRVAARRCRERKISLIRSLENQVAERDAQVKQLEEMLARYRSEGERLRVHMEILSNSYPSLKADLCQFPFLFQQRPLTATNTSKLPVSRSPTPLHVDLSELVSSKHFS</sequence>
<dbReference type="KEGG" id="ovi:T265_13129"/>
<dbReference type="InterPro" id="IPR002112">
    <property type="entry name" value="Leuzip_Jun"/>
</dbReference>
<dbReference type="SMART" id="SM00338">
    <property type="entry name" value="BRLZ"/>
    <property type="match status" value="1"/>
</dbReference>